<feature type="transmembrane region" description="Helical" evidence="1">
    <location>
        <begin position="214"/>
        <end position="237"/>
    </location>
</feature>
<proteinExistence type="predicted"/>
<feature type="transmembrane region" description="Helical" evidence="1">
    <location>
        <begin position="86"/>
        <end position="103"/>
    </location>
</feature>
<gene>
    <name evidence="2" type="ORF">ACH47X_07440</name>
</gene>
<keyword evidence="3" id="KW-1185">Reference proteome</keyword>
<evidence type="ECO:0000313" key="3">
    <source>
        <dbReference type="Proteomes" id="UP001611580"/>
    </source>
</evidence>
<dbReference type="Proteomes" id="UP001611580">
    <property type="component" value="Unassembled WGS sequence"/>
</dbReference>
<feature type="transmembrane region" description="Helical" evidence="1">
    <location>
        <begin position="12"/>
        <end position="38"/>
    </location>
</feature>
<feature type="transmembrane region" description="Helical" evidence="1">
    <location>
        <begin position="50"/>
        <end position="74"/>
    </location>
</feature>
<dbReference type="InterPro" id="IPR021315">
    <property type="entry name" value="Gap/Sap"/>
</dbReference>
<protein>
    <submittedName>
        <fullName evidence="2">GAP family protein</fullName>
    </submittedName>
</protein>
<organism evidence="2 3">
    <name type="scientific">Promicromonospora kroppenstedtii</name>
    <dbReference type="NCBI Taxonomy" id="440482"/>
    <lineage>
        <taxon>Bacteria</taxon>
        <taxon>Bacillati</taxon>
        <taxon>Actinomycetota</taxon>
        <taxon>Actinomycetes</taxon>
        <taxon>Micrococcales</taxon>
        <taxon>Promicromonosporaceae</taxon>
        <taxon>Promicromonospora</taxon>
    </lineage>
</organism>
<comment type="caution">
    <text evidence="2">The sequence shown here is derived from an EMBL/GenBank/DDBJ whole genome shotgun (WGS) entry which is preliminary data.</text>
</comment>
<keyword evidence="1" id="KW-0472">Membrane</keyword>
<keyword evidence="1" id="KW-1133">Transmembrane helix</keyword>
<reference evidence="2 3" key="1">
    <citation type="submission" date="2024-10" db="EMBL/GenBank/DDBJ databases">
        <title>The Natural Products Discovery Center: Release of the First 8490 Sequenced Strains for Exploring Actinobacteria Biosynthetic Diversity.</title>
        <authorList>
            <person name="Kalkreuter E."/>
            <person name="Kautsar S.A."/>
            <person name="Yang D."/>
            <person name="Bader C.D."/>
            <person name="Teijaro C.N."/>
            <person name="Fluegel L."/>
            <person name="Davis C.M."/>
            <person name="Simpson J.R."/>
            <person name="Lauterbach L."/>
            <person name="Steele A.D."/>
            <person name="Gui C."/>
            <person name="Meng S."/>
            <person name="Li G."/>
            <person name="Viehrig K."/>
            <person name="Ye F."/>
            <person name="Su P."/>
            <person name="Kiefer A.F."/>
            <person name="Nichols A."/>
            <person name="Cepeda A.J."/>
            <person name="Yan W."/>
            <person name="Fan B."/>
            <person name="Jiang Y."/>
            <person name="Adhikari A."/>
            <person name="Zheng C.-J."/>
            <person name="Schuster L."/>
            <person name="Cowan T.M."/>
            <person name="Smanski M.J."/>
            <person name="Chevrette M.G."/>
            <person name="De Carvalho L.P.S."/>
            <person name="Shen B."/>
        </authorList>
    </citation>
    <scope>NUCLEOTIDE SEQUENCE [LARGE SCALE GENOMIC DNA]</scope>
    <source>
        <strain evidence="2 3">NPDC019481</strain>
    </source>
</reference>
<sequence length="281" mass="28467">MDLISDELTGAALIGALAVLALIDSTSFGTLLIPVWLLMSPGRVRVGRMIVYLGSIAGFYALVGLAILLGAGALGDTLSSLSSSRPFLVAQLLVGIGLFAWSFKLEPSKEQKAADAVAAAQAGGAAAGATPTGTATPAAGAADAAPGATALPAARPGRLSRWRERALGSESGSWPALAGLAVGAGLVEVASMLPYLAALGLIGTQGPGWPTSGLWILGYCLVMILPALVLTAARVFASRLVERPLGRLDGWLTRNAASTTAWVVGIVGFLVARDAIGRLWG</sequence>
<dbReference type="RefSeq" id="WP_397402866.1">
    <property type="nucleotide sequence ID" value="NZ_JBIRYI010000003.1"/>
</dbReference>
<accession>A0ABW7XGT9</accession>
<dbReference type="Pfam" id="PF11139">
    <property type="entry name" value="SfLAP"/>
    <property type="match status" value="1"/>
</dbReference>
<name>A0ABW7XGT9_9MICO</name>
<dbReference type="EMBL" id="JBIRYI010000003">
    <property type="protein sequence ID" value="MFI2486727.1"/>
    <property type="molecule type" value="Genomic_DNA"/>
</dbReference>
<evidence type="ECO:0000313" key="2">
    <source>
        <dbReference type="EMBL" id="MFI2486727.1"/>
    </source>
</evidence>
<feature type="transmembrane region" description="Helical" evidence="1">
    <location>
        <begin position="177"/>
        <end position="202"/>
    </location>
</feature>
<evidence type="ECO:0000256" key="1">
    <source>
        <dbReference type="SAM" id="Phobius"/>
    </source>
</evidence>
<keyword evidence="1" id="KW-0812">Transmembrane</keyword>